<evidence type="ECO:0000313" key="2">
    <source>
        <dbReference type="EMBL" id="KAF3027933.1"/>
    </source>
</evidence>
<proteinExistence type="predicted"/>
<protein>
    <submittedName>
        <fullName evidence="2">Uncharacterized protein</fullName>
    </submittedName>
</protein>
<keyword evidence="3" id="KW-1185">Reference proteome</keyword>
<feature type="region of interest" description="Disordered" evidence="1">
    <location>
        <begin position="143"/>
        <end position="166"/>
    </location>
</feature>
<name>A0A9P4WFC4_9PLEO</name>
<evidence type="ECO:0000256" key="1">
    <source>
        <dbReference type="SAM" id="MobiDB-lite"/>
    </source>
</evidence>
<comment type="caution">
    <text evidence="2">The sequence shown here is derived from an EMBL/GenBank/DDBJ whole genome shotgun (WGS) entry which is preliminary data.</text>
</comment>
<evidence type="ECO:0000313" key="3">
    <source>
        <dbReference type="Proteomes" id="UP000758155"/>
    </source>
</evidence>
<accession>A0A9P4WFC4</accession>
<gene>
    <name evidence="2" type="ORF">E8E12_000117</name>
</gene>
<dbReference type="OrthoDB" id="10295281at2759"/>
<dbReference type="AlphaFoldDB" id="A0A9P4WFC4"/>
<feature type="compositionally biased region" description="Polar residues" evidence="1">
    <location>
        <begin position="1"/>
        <end position="29"/>
    </location>
</feature>
<feature type="region of interest" description="Disordered" evidence="1">
    <location>
        <begin position="1"/>
        <end position="33"/>
    </location>
</feature>
<feature type="region of interest" description="Disordered" evidence="1">
    <location>
        <begin position="48"/>
        <end position="76"/>
    </location>
</feature>
<organism evidence="2 3">
    <name type="scientific">Didymella heteroderae</name>
    <dbReference type="NCBI Taxonomy" id="1769908"/>
    <lineage>
        <taxon>Eukaryota</taxon>
        <taxon>Fungi</taxon>
        <taxon>Dikarya</taxon>
        <taxon>Ascomycota</taxon>
        <taxon>Pezizomycotina</taxon>
        <taxon>Dothideomycetes</taxon>
        <taxon>Pleosporomycetidae</taxon>
        <taxon>Pleosporales</taxon>
        <taxon>Pleosporineae</taxon>
        <taxon>Didymellaceae</taxon>
        <taxon>Didymella</taxon>
    </lineage>
</organism>
<dbReference type="EMBL" id="SWKV01000341">
    <property type="protein sequence ID" value="KAF3027933.1"/>
    <property type="molecule type" value="Genomic_DNA"/>
</dbReference>
<feature type="compositionally biased region" description="Low complexity" evidence="1">
    <location>
        <begin position="53"/>
        <end position="68"/>
    </location>
</feature>
<reference evidence="2" key="1">
    <citation type="submission" date="2019-04" db="EMBL/GenBank/DDBJ databases">
        <title>Sequencing of skin fungus with MAO and IRED activity.</title>
        <authorList>
            <person name="Marsaioli A.J."/>
            <person name="Bonatto J.M.C."/>
            <person name="Reis Junior O."/>
        </authorList>
    </citation>
    <scope>NUCLEOTIDE SEQUENCE</scope>
    <source>
        <strain evidence="2">28M1</strain>
    </source>
</reference>
<sequence>MREASPSQSERQYPRYTTSMGPHTATSPPAASEGTVADLAVQPVHHVNGSYMQPQLQPQQQSQSQQSLYAPTSAMSARPTYPEAYDGWSYDGRYGQAPMPSGYYSHEVGGSVSHEGHTSVRPCGCGHQHPPTIGRHPPPPAYRHASPAMHPAAQGSRWGPGSTLQEWHEPATSSMLANTTPCDHLFDLSASHCSSPGLCMQQQAREPQQTECRGHCCGTSEPAIIVVLQLDAQHVLRTLYTSRPPQQLLEAQAQPSTTAEGVAGTWP</sequence>
<dbReference type="Proteomes" id="UP000758155">
    <property type="component" value="Unassembled WGS sequence"/>
</dbReference>